<dbReference type="OrthoDB" id="6767063at2759"/>
<dbReference type="Proteomes" id="UP001154078">
    <property type="component" value="Chromosome 4"/>
</dbReference>
<sequence>MKLLIITSCLLSLSAAQYYHHATIGHDGHPLETPEVQQAKSHHFAAHAQSLQRAYHPQHYMPQMYGHVHSAHPVDTPEVAAAKIQHHHDFAIAARRNGVYVPHVHQHAGLHQYPVDTPEVQHAKALHFAAHAKARSGLHYRKRRSVYGYSGNHYEVPAIAHDGTPLDTAEVAALKSAHLQAHNEALQRIHHARSQQPHYHNHDDGQYHHHQASPYHQGFSSNHYNNFAPAPAQTYPAYHQNYNGAPVDTPEVQHAKAAHLAAHAKARGFY</sequence>
<keyword evidence="2" id="KW-0732">Signal</keyword>
<evidence type="ECO:0000256" key="1">
    <source>
        <dbReference type="SAM" id="MobiDB-lite"/>
    </source>
</evidence>
<evidence type="ECO:0000256" key="2">
    <source>
        <dbReference type="SAM" id="SignalP"/>
    </source>
</evidence>
<keyword evidence="4" id="KW-1185">Reference proteome</keyword>
<evidence type="ECO:0000313" key="4">
    <source>
        <dbReference type="Proteomes" id="UP001154078"/>
    </source>
</evidence>
<gene>
    <name evidence="3" type="ORF">MELIAE_LOCUS7064</name>
</gene>
<dbReference type="EMBL" id="OV121135">
    <property type="protein sequence ID" value="CAH0555787.1"/>
    <property type="molecule type" value="Genomic_DNA"/>
</dbReference>
<proteinExistence type="predicted"/>
<feature type="chain" id="PRO_5040397482" evidence="2">
    <location>
        <begin position="17"/>
        <end position="270"/>
    </location>
</feature>
<feature type="signal peptide" evidence="2">
    <location>
        <begin position="1"/>
        <end position="16"/>
    </location>
</feature>
<feature type="region of interest" description="Disordered" evidence="1">
    <location>
        <begin position="190"/>
        <end position="232"/>
    </location>
</feature>
<reference evidence="3" key="1">
    <citation type="submission" date="2021-12" db="EMBL/GenBank/DDBJ databases">
        <authorList>
            <person name="King R."/>
        </authorList>
    </citation>
    <scope>NUCLEOTIDE SEQUENCE</scope>
</reference>
<name>A0A9P0B5U0_BRAAE</name>
<accession>A0A9P0B5U0</accession>
<evidence type="ECO:0000313" key="3">
    <source>
        <dbReference type="EMBL" id="CAH0555787.1"/>
    </source>
</evidence>
<dbReference type="AlphaFoldDB" id="A0A9P0B5U0"/>
<protein>
    <submittedName>
        <fullName evidence="3">Uncharacterized protein</fullName>
    </submittedName>
</protein>
<organism evidence="3 4">
    <name type="scientific">Brassicogethes aeneus</name>
    <name type="common">Rape pollen beetle</name>
    <name type="synonym">Meligethes aeneus</name>
    <dbReference type="NCBI Taxonomy" id="1431903"/>
    <lineage>
        <taxon>Eukaryota</taxon>
        <taxon>Metazoa</taxon>
        <taxon>Ecdysozoa</taxon>
        <taxon>Arthropoda</taxon>
        <taxon>Hexapoda</taxon>
        <taxon>Insecta</taxon>
        <taxon>Pterygota</taxon>
        <taxon>Neoptera</taxon>
        <taxon>Endopterygota</taxon>
        <taxon>Coleoptera</taxon>
        <taxon>Polyphaga</taxon>
        <taxon>Cucujiformia</taxon>
        <taxon>Nitidulidae</taxon>
        <taxon>Meligethinae</taxon>
        <taxon>Brassicogethes</taxon>
    </lineage>
</organism>